<organism evidence="11 12">
    <name type="scientific">Wallemia hederae</name>
    <dbReference type="NCBI Taxonomy" id="1540922"/>
    <lineage>
        <taxon>Eukaryota</taxon>
        <taxon>Fungi</taxon>
        <taxon>Dikarya</taxon>
        <taxon>Basidiomycota</taxon>
        <taxon>Wallemiomycotina</taxon>
        <taxon>Wallemiomycetes</taxon>
        <taxon>Wallemiales</taxon>
        <taxon>Wallemiaceae</taxon>
        <taxon>Wallemia</taxon>
    </lineage>
</organism>
<dbReference type="InterPro" id="IPR033939">
    <property type="entry name" value="BCAT_family"/>
</dbReference>
<evidence type="ECO:0000256" key="3">
    <source>
        <dbReference type="ARBA" id="ARBA00022576"/>
    </source>
</evidence>
<dbReference type="EC" id="2.6.1.42" evidence="10"/>
<comment type="cofactor">
    <cofactor evidence="1 9">
        <name>pyridoxal 5'-phosphate</name>
        <dbReference type="ChEBI" id="CHEBI:597326"/>
    </cofactor>
</comment>
<dbReference type="PANTHER" id="PTHR11825">
    <property type="entry name" value="SUBGROUP IIII AMINOTRANSFERASE"/>
    <property type="match status" value="1"/>
</dbReference>
<evidence type="ECO:0000256" key="6">
    <source>
        <dbReference type="ARBA" id="ARBA00022898"/>
    </source>
</evidence>
<dbReference type="OrthoDB" id="1732691at2759"/>
<dbReference type="GO" id="GO:0005739">
    <property type="term" value="C:mitochondrion"/>
    <property type="evidence" value="ECO:0007669"/>
    <property type="project" value="TreeGrafter"/>
</dbReference>
<evidence type="ECO:0000256" key="2">
    <source>
        <dbReference type="ARBA" id="ARBA00009320"/>
    </source>
</evidence>
<keyword evidence="5 10" id="KW-0808">Transferase</keyword>
<evidence type="ECO:0000256" key="9">
    <source>
        <dbReference type="RuleBase" id="RU004516"/>
    </source>
</evidence>
<keyword evidence="3 10" id="KW-0032">Aminotransferase</keyword>
<comment type="catalytic activity">
    <reaction evidence="10">
        <text>L-isoleucine + 2-oxoglutarate = (S)-3-methyl-2-oxopentanoate + L-glutamate</text>
        <dbReference type="Rhea" id="RHEA:24801"/>
        <dbReference type="ChEBI" id="CHEBI:16810"/>
        <dbReference type="ChEBI" id="CHEBI:29985"/>
        <dbReference type="ChEBI" id="CHEBI:35146"/>
        <dbReference type="ChEBI" id="CHEBI:58045"/>
        <dbReference type="EC" id="2.6.1.42"/>
    </reaction>
</comment>
<evidence type="ECO:0000256" key="4">
    <source>
        <dbReference type="ARBA" id="ARBA00022605"/>
    </source>
</evidence>
<comment type="catalytic activity">
    <reaction evidence="10">
        <text>L-valine + 2-oxoglutarate = 3-methyl-2-oxobutanoate + L-glutamate</text>
        <dbReference type="Rhea" id="RHEA:24813"/>
        <dbReference type="ChEBI" id="CHEBI:11851"/>
        <dbReference type="ChEBI" id="CHEBI:16810"/>
        <dbReference type="ChEBI" id="CHEBI:29985"/>
        <dbReference type="ChEBI" id="CHEBI:57762"/>
        <dbReference type="EC" id="2.6.1.42"/>
    </reaction>
</comment>
<feature type="non-terminal residue" evidence="11">
    <location>
        <position position="548"/>
    </location>
</feature>
<keyword evidence="6 9" id="KW-0663">Pyridoxal phosphate</keyword>
<dbReference type="PANTHER" id="PTHR11825:SF44">
    <property type="entry name" value="BRANCHED-CHAIN-AMINO-ACID AMINOTRANSFERASE"/>
    <property type="match status" value="1"/>
</dbReference>
<dbReference type="SUPFAM" id="SSF56752">
    <property type="entry name" value="D-aminoacid aminotransferase-like PLP-dependent enzymes"/>
    <property type="match status" value="1"/>
</dbReference>
<proteinExistence type="inferred from homology"/>
<dbReference type="GO" id="GO:0009098">
    <property type="term" value="P:L-leucine biosynthetic process"/>
    <property type="evidence" value="ECO:0007669"/>
    <property type="project" value="TreeGrafter"/>
</dbReference>
<evidence type="ECO:0000313" key="11">
    <source>
        <dbReference type="EMBL" id="TIA84419.1"/>
    </source>
</evidence>
<evidence type="ECO:0000313" key="12">
    <source>
        <dbReference type="Proteomes" id="UP000310189"/>
    </source>
</evidence>
<dbReference type="InterPro" id="IPR043131">
    <property type="entry name" value="BCAT-like_N"/>
</dbReference>
<keyword evidence="7 10" id="KW-0100">Branched-chain amino acid biosynthesis</keyword>
<dbReference type="Gene3D" id="3.20.10.10">
    <property type="entry name" value="D-amino Acid Aminotransferase, subunit A, domain 2"/>
    <property type="match status" value="1"/>
</dbReference>
<dbReference type="InterPro" id="IPR018300">
    <property type="entry name" value="Aminotrans_IV_CS"/>
</dbReference>
<dbReference type="Gene3D" id="3.30.470.10">
    <property type="match status" value="1"/>
</dbReference>
<dbReference type="AlphaFoldDB" id="A0A4T0F9X8"/>
<comment type="catalytic activity">
    <reaction evidence="10">
        <text>L-leucine + 2-oxoglutarate = 4-methyl-2-oxopentanoate + L-glutamate</text>
        <dbReference type="Rhea" id="RHEA:18321"/>
        <dbReference type="ChEBI" id="CHEBI:16810"/>
        <dbReference type="ChEBI" id="CHEBI:17865"/>
        <dbReference type="ChEBI" id="CHEBI:29985"/>
        <dbReference type="ChEBI" id="CHEBI:57427"/>
        <dbReference type="EC" id="2.6.1.42"/>
    </reaction>
</comment>
<keyword evidence="12" id="KW-1185">Reference proteome</keyword>
<dbReference type="Proteomes" id="UP000310189">
    <property type="component" value="Unassembled WGS sequence"/>
</dbReference>
<dbReference type="InterPro" id="IPR001544">
    <property type="entry name" value="Aminotrans_IV"/>
</dbReference>
<dbReference type="InterPro" id="IPR043132">
    <property type="entry name" value="BCAT-like_C"/>
</dbReference>
<dbReference type="InterPro" id="IPR005786">
    <property type="entry name" value="B_amino_transII"/>
</dbReference>
<gene>
    <name evidence="11" type="ORF">E3P99_04129</name>
</gene>
<sequence length="548" mass="60949">MHWELSFSTTENHSPSLQPLISFISTTTNVSRDRAQRIRAAELRVCQRRIDFISEPRDRARPDSATLTVRPPQAQRRCSCLDQECAMWVLCFLLLETHNNAQDPIDLDATPADREGKWNHNSARTRTRILAQLNNVYDSGVLKLLSLGLRTGFAWLLLAMSKKANIAQEHVQQKLNTTSSQTDQLVDEKLKEKVISSPHTSAVRVGETLGKLDSNAQGVTSSPRSSGVCAYKCMPTISAQFFSQTLPPRYSHRVTPLPDIDISKLQVEKVAQPKTTPPSNTLRFGHTFSDHMLVVPWNSGSGWGAPAIKPYGPLVLDPSAVCFHYAPQLFESVKQCRDSTGSVRLFKPDMNMARMNRTADRVALPKFDSQSMIELIRKLVVFDQKWIPQEPGYSLYIRPTLIGTQASLGVGASSDALLYVICSPVGPYHKNGFKPVKLLATSKNVRAWPGGTGAYKLGANYVQGVKPQHEAAERGYDQNLWLFGEEEQLTEVGTMNLFIVIRNDAGETEIVTPPLGDMILPGVVRDSILNLTRNPPDWLKPQLPANLK</sequence>
<dbReference type="PROSITE" id="PS00770">
    <property type="entry name" value="AA_TRANSFER_CLASS_4"/>
    <property type="match status" value="1"/>
</dbReference>
<keyword evidence="4 10" id="KW-0028">Amino-acid biosynthesis</keyword>
<name>A0A4T0F9X8_9BASI</name>
<evidence type="ECO:0000256" key="7">
    <source>
        <dbReference type="ARBA" id="ARBA00023304"/>
    </source>
</evidence>
<dbReference type="CDD" id="cd01557">
    <property type="entry name" value="BCAT_beta_family"/>
    <property type="match status" value="1"/>
</dbReference>
<accession>A0A4T0F9X8</accession>
<evidence type="ECO:0000256" key="8">
    <source>
        <dbReference type="RuleBase" id="RU004106"/>
    </source>
</evidence>
<evidence type="ECO:0000256" key="5">
    <source>
        <dbReference type="ARBA" id="ARBA00022679"/>
    </source>
</evidence>
<protein>
    <recommendedName>
        <fullName evidence="10">Branched-chain-amino-acid aminotransferase</fullName>
        <ecNumber evidence="10">2.6.1.42</ecNumber>
    </recommendedName>
</protein>
<evidence type="ECO:0000256" key="10">
    <source>
        <dbReference type="RuleBase" id="RU004517"/>
    </source>
</evidence>
<comment type="similarity">
    <text evidence="2 8">Belongs to the class-IV pyridoxal-phosphate-dependent aminotransferase family.</text>
</comment>
<dbReference type="Pfam" id="PF01063">
    <property type="entry name" value="Aminotran_4"/>
    <property type="match status" value="1"/>
</dbReference>
<dbReference type="InterPro" id="IPR036038">
    <property type="entry name" value="Aminotransferase-like"/>
</dbReference>
<dbReference type="GO" id="GO:0004084">
    <property type="term" value="F:branched-chain-amino-acid transaminase activity"/>
    <property type="evidence" value="ECO:0007669"/>
    <property type="project" value="UniProtKB-EC"/>
</dbReference>
<reference evidence="11 12" key="1">
    <citation type="submission" date="2019-03" db="EMBL/GenBank/DDBJ databases">
        <title>Sequencing 23 genomes of Wallemia ichthyophaga.</title>
        <authorList>
            <person name="Gostincar C."/>
        </authorList>
    </citation>
    <scope>NUCLEOTIDE SEQUENCE [LARGE SCALE GENOMIC DNA]</scope>
    <source>
        <strain evidence="11 12">EXF-5753</strain>
    </source>
</reference>
<dbReference type="FunFam" id="3.30.470.10:FF:000005">
    <property type="entry name" value="Branched-chain-amino-acid aminotransferase"/>
    <property type="match status" value="1"/>
</dbReference>
<dbReference type="EMBL" id="SPNW01000167">
    <property type="protein sequence ID" value="TIA84419.1"/>
    <property type="molecule type" value="Genomic_DNA"/>
</dbReference>
<evidence type="ECO:0000256" key="1">
    <source>
        <dbReference type="ARBA" id="ARBA00001933"/>
    </source>
</evidence>
<dbReference type="GO" id="GO:0009099">
    <property type="term" value="P:L-valine biosynthetic process"/>
    <property type="evidence" value="ECO:0007669"/>
    <property type="project" value="TreeGrafter"/>
</dbReference>
<comment type="caution">
    <text evidence="11">The sequence shown here is derived from an EMBL/GenBank/DDBJ whole genome shotgun (WGS) entry which is preliminary data.</text>
</comment>